<dbReference type="Pfam" id="PF04355">
    <property type="entry name" value="BamE"/>
    <property type="match status" value="1"/>
</dbReference>
<comment type="subunit">
    <text evidence="4">Part of the Bam complex.</text>
</comment>
<feature type="domain" description="Outer membrane protein assembly factor BamE" evidence="7">
    <location>
        <begin position="29"/>
        <end position="99"/>
    </location>
</feature>
<dbReference type="RefSeq" id="WP_306727604.1">
    <property type="nucleotide sequence ID" value="NZ_JAVDDT010000002.1"/>
</dbReference>
<protein>
    <recommendedName>
        <fullName evidence="4">Outer membrane protein assembly factor BamE</fullName>
    </recommendedName>
</protein>
<keyword evidence="1 4" id="KW-0732">Signal</keyword>
<feature type="region of interest" description="Disordered" evidence="5">
    <location>
        <begin position="97"/>
        <end position="118"/>
    </location>
</feature>
<dbReference type="PROSITE" id="PS51257">
    <property type="entry name" value="PROKAR_LIPOPROTEIN"/>
    <property type="match status" value="1"/>
</dbReference>
<evidence type="ECO:0000313" key="9">
    <source>
        <dbReference type="Proteomes" id="UP001239019"/>
    </source>
</evidence>
<keyword evidence="9" id="KW-1185">Reference proteome</keyword>
<dbReference type="InterPro" id="IPR007450">
    <property type="entry name" value="BamE_dom"/>
</dbReference>
<evidence type="ECO:0000256" key="3">
    <source>
        <dbReference type="ARBA" id="ARBA00023237"/>
    </source>
</evidence>
<dbReference type="InterPro" id="IPR037873">
    <property type="entry name" value="BamE-like"/>
</dbReference>
<organism evidence="8 9">
    <name type="scientific">Natronospira bacteriovora</name>
    <dbReference type="NCBI Taxonomy" id="3069753"/>
    <lineage>
        <taxon>Bacteria</taxon>
        <taxon>Pseudomonadati</taxon>
        <taxon>Pseudomonadota</taxon>
        <taxon>Gammaproteobacteria</taxon>
        <taxon>Natronospirales</taxon>
        <taxon>Natronospiraceae</taxon>
        <taxon>Natronospira</taxon>
    </lineage>
</organism>
<dbReference type="HAMAP" id="MF_00925">
    <property type="entry name" value="OM_assembly_BamE"/>
    <property type="match status" value="1"/>
</dbReference>
<dbReference type="EMBL" id="JAVDDT010000002">
    <property type="protein sequence ID" value="MDQ2069110.1"/>
    <property type="molecule type" value="Genomic_DNA"/>
</dbReference>
<proteinExistence type="inferred from homology"/>
<comment type="subcellular location">
    <subcellularLocation>
        <location evidence="4">Cell outer membrane</location>
        <topology evidence="4">Lipid-anchor</topology>
    </subcellularLocation>
</comment>
<dbReference type="Proteomes" id="UP001239019">
    <property type="component" value="Unassembled WGS sequence"/>
</dbReference>
<evidence type="ECO:0000313" key="8">
    <source>
        <dbReference type="EMBL" id="MDQ2069110.1"/>
    </source>
</evidence>
<name>A0ABU0W520_9GAMM</name>
<comment type="similarity">
    <text evidence="4">Belongs to the BamE family.</text>
</comment>
<dbReference type="PANTHER" id="PTHR37482">
    <property type="entry name" value="OUTER MEMBRANE PROTEIN ASSEMBLY FACTOR BAME"/>
    <property type="match status" value="1"/>
</dbReference>
<feature type="signal peptide" evidence="6">
    <location>
        <begin position="1"/>
        <end position="23"/>
    </location>
</feature>
<evidence type="ECO:0000256" key="5">
    <source>
        <dbReference type="SAM" id="MobiDB-lite"/>
    </source>
</evidence>
<comment type="function">
    <text evidence="4">Part of the outer membrane protein assembly complex, which is involved in assembly and insertion of beta-barrel proteins into the outer membrane.</text>
</comment>
<evidence type="ECO:0000256" key="4">
    <source>
        <dbReference type="HAMAP-Rule" id="MF_00925"/>
    </source>
</evidence>
<keyword evidence="4" id="KW-0564">Palmitate</keyword>
<accession>A0ABU0W520</accession>
<evidence type="ECO:0000256" key="2">
    <source>
        <dbReference type="ARBA" id="ARBA00023136"/>
    </source>
</evidence>
<sequence>MRKTALKLLTIALFALMSACVYRQDIPQGNLLDDEDIEQVEVGMTQSQVRFLLGSPMMDAPFHADRWLYHYYLDSQREHRNRNRFLSIQFDEQGRVSHIDFDPNGRRNGDSGRRNSDG</sequence>
<keyword evidence="4" id="KW-0449">Lipoprotein</keyword>
<reference evidence="8 9" key="1">
    <citation type="submission" date="2023-08" db="EMBL/GenBank/DDBJ databases">
        <title>Whole-genome sequencing of halo(alkali)philic microorganisms from hypersaline lakes.</title>
        <authorList>
            <person name="Sorokin D.Y."/>
            <person name="Abbas B."/>
            <person name="Merkel A.Y."/>
        </authorList>
    </citation>
    <scope>NUCLEOTIDE SEQUENCE [LARGE SCALE GENOMIC DNA]</scope>
    <source>
        <strain evidence="8 9">AB-CW4</strain>
    </source>
</reference>
<keyword evidence="3 4" id="KW-0998">Cell outer membrane</keyword>
<evidence type="ECO:0000259" key="7">
    <source>
        <dbReference type="Pfam" id="PF04355"/>
    </source>
</evidence>
<dbReference type="PANTHER" id="PTHR37482:SF1">
    <property type="entry name" value="OUTER MEMBRANE PROTEIN ASSEMBLY FACTOR BAME"/>
    <property type="match status" value="1"/>
</dbReference>
<comment type="caution">
    <text evidence="8">The sequence shown here is derived from an EMBL/GenBank/DDBJ whole genome shotgun (WGS) entry which is preliminary data.</text>
</comment>
<dbReference type="InterPro" id="IPR026592">
    <property type="entry name" value="BamE"/>
</dbReference>
<evidence type="ECO:0000256" key="6">
    <source>
        <dbReference type="SAM" id="SignalP"/>
    </source>
</evidence>
<keyword evidence="2 4" id="KW-0472">Membrane</keyword>
<dbReference type="Gene3D" id="3.30.1450.10">
    <property type="match status" value="1"/>
</dbReference>
<evidence type="ECO:0000256" key="1">
    <source>
        <dbReference type="ARBA" id="ARBA00022729"/>
    </source>
</evidence>
<feature type="chain" id="PRO_5047060305" description="Outer membrane protein assembly factor BamE" evidence="6">
    <location>
        <begin position="24"/>
        <end position="118"/>
    </location>
</feature>
<gene>
    <name evidence="4 8" type="primary">bamE</name>
    <name evidence="8" type="ORF">RBH19_04415</name>
</gene>